<keyword evidence="3" id="KW-0808">Transferase</keyword>
<dbReference type="PANTHER" id="PTHR10730:SF53">
    <property type="entry name" value="GLYCOSYLTRANSFERASE 25 FAMILY MEMBER"/>
    <property type="match status" value="1"/>
</dbReference>
<dbReference type="EMBL" id="ML014142">
    <property type="protein sequence ID" value="RKP02503.1"/>
    <property type="molecule type" value="Genomic_DNA"/>
</dbReference>
<evidence type="ECO:0000256" key="2">
    <source>
        <dbReference type="ARBA" id="ARBA00022676"/>
    </source>
</evidence>
<gene>
    <name evidence="5" type="ORF">CXG81DRAFT_24876</name>
</gene>
<evidence type="ECO:0000313" key="6">
    <source>
        <dbReference type="Proteomes" id="UP000274922"/>
    </source>
</evidence>
<organism evidence="5 6">
    <name type="scientific">Caulochytrium protostelioides</name>
    <dbReference type="NCBI Taxonomy" id="1555241"/>
    <lineage>
        <taxon>Eukaryota</taxon>
        <taxon>Fungi</taxon>
        <taxon>Fungi incertae sedis</taxon>
        <taxon>Chytridiomycota</taxon>
        <taxon>Chytridiomycota incertae sedis</taxon>
        <taxon>Chytridiomycetes</taxon>
        <taxon>Caulochytriales</taxon>
        <taxon>Caulochytriaceae</taxon>
        <taxon>Caulochytrium</taxon>
    </lineage>
</organism>
<dbReference type="Pfam" id="PF25342">
    <property type="entry name" value="GT_PLOD"/>
    <property type="match status" value="1"/>
</dbReference>
<dbReference type="InterPro" id="IPR057589">
    <property type="entry name" value="GT_PLOD"/>
</dbReference>
<keyword evidence="2" id="KW-0328">Glycosyltransferase</keyword>
<dbReference type="OrthoDB" id="69177at2759"/>
<evidence type="ECO:0000256" key="1">
    <source>
        <dbReference type="ARBA" id="ARBA00006721"/>
    </source>
</evidence>
<dbReference type="PANTHER" id="PTHR10730">
    <property type="entry name" value="PROCOLLAGEN-LYSINE,2-OXOGLUTARATE 5-DIOXYGENASE/GLYCOSYLTRANSFERASE 25 FAMILY MEMBER"/>
    <property type="match status" value="1"/>
</dbReference>
<dbReference type="AlphaFoldDB" id="A0A4P9XAU5"/>
<protein>
    <recommendedName>
        <fullName evidence="4">PLOD1-3-like GT domain-containing protein</fullName>
    </recommendedName>
</protein>
<evidence type="ECO:0000313" key="5">
    <source>
        <dbReference type="EMBL" id="RKP02503.1"/>
    </source>
</evidence>
<dbReference type="STRING" id="1555241.A0A4P9XAU5"/>
<dbReference type="Proteomes" id="UP000274922">
    <property type="component" value="Unassembled WGS sequence"/>
</dbReference>
<accession>A0A4P9XAU5</accession>
<dbReference type="GO" id="GO:0016740">
    <property type="term" value="F:transferase activity"/>
    <property type="evidence" value="ECO:0007669"/>
    <property type="project" value="UniProtKB-KW"/>
</dbReference>
<comment type="similarity">
    <text evidence="1">Belongs to the glycosyltransferase 25 family.</text>
</comment>
<dbReference type="CDD" id="cd22997">
    <property type="entry name" value="GT_LH"/>
    <property type="match status" value="1"/>
</dbReference>
<keyword evidence="6" id="KW-1185">Reference proteome</keyword>
<reference evidence="6" key="1">
    <citation type="journal article" date="2018" name="Nat. Microbiol.">
        <title>Leveraging single-cell genomics to expand the fungal tree of life.</title>
        <authorList>
            <person name="Ahrendt S.R."/>
            <person name="Quandt C.A."/>
            <person name="Ciobanu D."/>
            <person name="Clum A."/>
            <person name="Salamov A."/>
            <person name="Andreopoulos B."/>
            <person name="Cheng J.F."/>
            <person name="Woyke T."/>
            <person name="Pelin A."/>
            <person name="Henrissat B."/>
            <person name="Reynolds N.K."/>
            <person name="Benny G.L."/>
            <person name="Smith M.E."/>
            <person name="James T.Y."/>
            <person name="Grigoriev I.V."/>
        </authorList>
    </citation>
    <scope>NUCLEOTIDE SEQUENCE [LARGE SCALE GENOMIC DNA]</scope>
    <source>
        <strain evidence="6">ATCC 52028</strain>
    </source>
</reference>
<feature type="domain" description="PLOD1-3-like GT" evidence="4">
    <location>
        <begin position="146"/>
        <end position="304"/>
    </location>
</feature>
<sequence length="523" mass="57772">MMTASLLPRWIGGPLGLDDRLRDPGHGGAAYTSLEKPATNGRGGPKRNCVVGLLVVLFNIVRFLLRHPIKVLLPLALFLLYLVNDTIQRARNNQTYMSCWAPRLGSYHTLLLINSAPCAPETRVSDDVPVWVPPSCQTDPGQDACHLQWVTFSTRCTAQLNTLARSVHAAGISFKTIGYKHSWPGWGGRVRMLGEHLATMPDDDIVIFSDADDVLLIPGWNATRFINRFKALASPVVFMAEKVCWPLNHLESVYPRPSSETPYRYLNGGGYIGYVWALRALIQRGYEVDCMDDQKMFTELLVVRDVSYVITADGKRVITERGEPAYEGAVAWEGNQDHPSFDDTWLRHPMPSNRDAGAASTPPSTDLAVKMPNRLQMMEAAAGHAPPNTRVTLIRLDYYTHILASLWNSYITEWDVVVPPPVPPRAVGRSAAAETLPTRHERRAAPSSDVADLAADVAAAGMATNATVAEPRVRSLAEEDVGVIGVRHRSTGHWPAILHQNGDKSESTFSLLLPVFQERFGIM</sequence>
<proteinExistence type="inferred from homology"/>
<evidence type="ECO:0000256" key="3">
    <source>
        <dbReference type="ARBA" id="ARBA00022679"/>
    </source>
</evidence>
<dbReference type="InterPro" id="IPR050757">
    <property type="entry name" value="Collagen_mod_GT25"/>
</dbReference>
<name>A0A4P9XAU5_9FUNG</name>
<evidence type="ECO:0000259" key="4">
    <source>
        <dbReference type="Pfam" id="PF25342"/>
    </source>
</evidence>